<dbReference type="Proteomes" id="UP000295150">
    <property type="component" value="Unassembled WGS sequence"/>
</dbReference>
<sequence length="60" mass="6822">IVCFAINNMPTHAGLFNHIILIFLSISWGSLRLDLAFTHAVEETLSEWNSEADEDAYRDL</sequence>
<keyword evidence="2" id="KW-1185">Reference proteome</keyword>
<proteinExistence type="predicted"/>
<dbReference type="RefSeq" id="WP_208107439.1">
    <property type="nucleotide sequence ID" value="NZ_SNWH01000028.1"/>
</dbReference>
<evidence type="ECO:0000313" key="2">
    <source>
        <dbReference type="Proteomes" id="UP000295150"/>
    </source>
</evidence>
<gene>
    <name evidence="1" type="ORF">DFO68_1281</name>
</gene>
<dbReference type="EMBL" id="SNWH01000028">
    <property type="protein sequence ID" value="TDN98193.1"/>
    <property type="molecule type" value="Genomic_DNA"/>
</dbReference>
<accession>A0A4R6GSH5</accession>
<organism evidence="1 2">
    <name type="scientific">Halomonas ventosae</name>
    <dbReference type="NCBI Taxonomy" id="229007"/>
    <lineage>
        <taxon>Bacteria</taxon>
        <taxon>Pseudomonadati</taxon>
        <taxon>Pseudomonadota</taxon>
        <taxon>Gammaproteobacteria</taxon>
        <taxon>Oceanospirillales</taxon>
        <taxon>Halomonadaceae</taxon>
        <taxon>Halomonas</taxon>
    </lineage>
</organism>
<reference evidence="1 2" key="1">
    <citation type="submission" date="2019-03" db="EMBL/GenBank/DDBJ databases">
        <title>Freshwater and sediment microbial communities from various areas in North America, analyzing microbe dynamics in response to fracking.</title>
        <authorList>
            <person name="Lamendella R."/>
        </authorList>
    </citation>
    <scope>NUCLEOTIDE SEQUENCE [LARGE SCALE GENOMIC DNA]</scope>
    <source>
        <strain evidence="1 2">1_TX</strain>
    </source>
</reference>
<evidence type="ECO:0000313" key="1">
    <source>
        <dbReference type="EMBL" id="TDN98193.1"/>
    </source>
</evidence>
<feature type="non-terminal residue" evidence="1">
    <location>
        <position position="1"/>
    </location>
</feature>
<name>A0A4R6GSH5_9GAMM</name>
<dbReference type="AlphaFoldDB" id="A0A4R6GSH5"/>
<comment type="caution">
    <text evidence="1">The sequence shown here is derived from an EMBL/GenBank/DDBJ whole genome shotgun (WGS) entry which is preliminary data.</text>
</comment>
<protein>
    <submittedName>
        <fullName evidence="1">Uncharacterized protein</fullName>
    </submittedName>
</protein>